<evidence type="ECO:0000256" key="1">
    <source>
        <dbReference type="SAM" id="SignalP"/>
    </source>
</evidence>
<gene>
    <name evidence="2" type="ORF">G443_000672</name>
</gene>
<keyword evidence="3" id="KW-1185">Reference proteome</keyword>
<accession>A0ABT1JD28</accession>
<dbReference type="EMBL" id="AUBJ02000001">
    <property type="protein sequence ID" value="MCP2330402.1"/>
    <property type="molecule type" value="Genomic_DNA"/>
</dbReference>
<dbReference type="RefSeq" id="WP_016698264.1">
    <property type="nucleotide sequence ID" value="NZ_AUBJ02000001.1"/>
</dbReference>
<organism evidence="2 3">
    <name type="scientific">Actinoalloteichus caeruleus DSM 43889</name>
    <dbReference type="NCBI Taxonomy" id="1120930"/>
    <lineage>
        <taxon>Bacteria</taxon>
        <taxon>Bacillati</taxon>
        <taxon>Actinomycetota</taxon>
        <taxon>Actinomycetes</taxon>
        <taxon>Pseudonocardiales</taxon>
        <taxon>Pseudonocardiaceae</taxon>
        <taxon>Actinoalloteichus</taxon>
        <taxon>Actinoalloteichus cyanogriseus</taxon>
    </lineage>
</organism>
<feature type="chain" id="PRO_5046662991" description="FG-GAP repeat protein" evidence="1">
    <location>
        <begin position="36"/>
        <end position="184"/>
    </location>
</feature>
<comment type="caution">
    <text evidence="2">The sequence shown here is derived from an EMBL/GenBank/DDBJ whole genome shotgun (WGS) entry which is preliminary data.</text>
</comment>
<proteinExistence type="predicted"/>
<evidence type="ECO:0008006" key="4">
    <source>
        <dbReference type="Google" id="ProtNLM"/>
    </source>
</evidence>
<evidence type="ECO:0000313" key="2">
    <source>
        <dbReference type="EMBL" id="MCP2330402.1"/>
    </source>
</evidence>
<dbReference type="Proteomes" id="UP000791080">
    <property type="component" value="Unassembled WGS sequence"/>
</dbReference>
<keyword evidence="1" id="KW-0732">Signal</keyword>
<protein>
    <recommendedName>
        <fullName evidence="4">FG-GAP repeat protein</fullName>
    </recommendedName>
</protein>
<sequence length="184" mass="19457">MRPSRRHGGTFPRWAAALSLAVTAAVAGPTLAAQAAEPAGGVRDIAWRDAVVPLPAIGACPEAPVSFTGGTAETPGHVYRFAPGHEVAFADVTADGVEDALLMIDCGPRNSEYSGSLVAVTVDEEGRPSLLGTVADGPHWMLRPTDFAVEDGDVVVTMTDWSTETTWVDRYRWSARLGHFELVG</sequence>
<evidence type="ECO:0000313" key="3">
    <source>
        <dbReference type="Proteomes" id="UP000791080"/>
    </source>
</evidence>
<name>A0ABT1JD28_ACTCY</name>
<feature type="signal peptide" evidence="1">
    <location>
        <begin position="1"/>
        <end position="35"/>
    </location>
</feature>
<reference evidence="2 3" key="1">
    <citation type="submission" date="2022-06" db="EMBL/GenBank/DDBJ databases">
        <title>Genomic Encyclopedia of Type Strains, Phase I: the one thousand microbial genomes (KMG-I) project.</title>
        <authorList>
            <person name="Kyrpides N."/>
        </authorList>
    </citation>
    <scope>NUCLEOTIDE SEQUENCE [LARGE SCALE GENOMIC DNA]</scope>
    <source>
        <strain evidence="2 3">DSM 43889</strain>
    </source>
</reference>